<reference evidence="3 4" key="1">
    <citation type="submission" date="2016-12" db="EMBL/GenBank/DDBJ databases">
        <authorList>
            <person name="Song W.-J."/>
            <person name="Kurnit D.M."/>
        </authorList>
    </citation>
    <scope>NUCLEOTIDE SEQUENCE [LARGE SCALE GENOMIC DNA]</scope>
    <source>
        <strain evidence="3 4">HSG9</strain>
    </source>
</reference>
<dbReference type="InterPro" id="IPR006869">
    <property type="entry name" value="DUF547"/>
</dbReference>
<gene>
    <name evidence="3" type="ORF">BUL40_10430</name>
</gene>
<dbReference type="PANTHER" id="PTHR34386:SF1">
    <property type="entry name" value="GLUTAREDOXIN-LIKE PROTEIN NRDH"/>
    <property type="match status" value="1"/>
</dbReference>
<keyword evidence="4" id="KW-1185">Reference proteome</keyword>
<name>A0A1V6LQW0_9FLAO</name>
<evidence type="ECO:0000256" key="1">
    <source>
        <dbReference type="SAM" id="SignalP"/>
    </source>
</evidence>
<dbReference type="InterPro" id="IPR051548">
    <property type="entry name" value="Grx-like_ET"/>
</dbReference>
<dbReference type="RefSeq" id="WP_080319214.1">
    <property type="nucleotide sequence ID" value="NZ_MTBC01000006.1"/>
</dbReference>
<proteinExistence type="predicted"/>
<dbReference type="Proteomes" id="UP000191680">
    <property type="component" value="Unassembled WGS sequence"/>
</dbReference>
<sequence>MKYIKTILLAGLLLVVQQGTSQVTDQFFAKADSFFKSYVSNGRVNYKAVKENPEALQEALRLAKTVRVNPEDAKTYQAFWINTYNLLVIEGILAAYPVKSPLAINGFFDGKKHEVGGENITLNAIENDLLRKNFKEEARFHFVLVCAGLGCPPIINKAYLPSTLESQLQEQTVLALNNPSFIQLKGKKVLLSQIFEWYKEDFTRNGDEIDFINRFRKEPLDPKTKVGYYPYDWTLNDTK</sequence>
<dbReference type="GO" id="GO:0009055">
    <property type="term" value="F:electron transfer activity"/>
    <property type="evidence" value="ECO:0007669"/>
    <property type="project" value="TreeGrafter"/>
</dbReference>
<dbReference type="OrthoDB" id="526867at2"/>
<feature type="chain" id="PRO_5012663900" evidence="1">
    <location>
        <begin position="22"/>
        <end position="239"/>
    </location>
</feature>
<dbReference type="AlphaFoldDB" id="A0A1V6LQW0"/>
<dbReference type="GO" id="GO:0045454">
    <property type="term" value="P:cell redox homeostasis"/>
    <property type="evidence" value="ECO:0007669"/>
    <property type="project" value="TreeGrafter"/>
</dbReference>
<accession>A0A1V6LQW0</accession>
<dbReference type="Pfam" id="PF04784">
    <property type="entry name" value="DUF547"/>
    <property type="match status" value="1"/>
</dbReference>
<feature type="signal peptide" evidence="1">
    <location>
        <begin position="1"/>
        <end position="21"/>
    </location>
</feature>
<evidence type="ECO:0000313" key="4">
    <source>
        <dbReference type="Proteomes" id="UP000191680"/>
    </source>
</evidence>
<dbReference type="PANTHER" id="PTHR34386">
    <property type="entry name" value="GLUTAREDOXIN"/>
    <property type="match status" value="1"/>
</dbReference>
<dbReference type="EMBL" id="MTBC01000006">
    <property type="protein sequence ID" value="OQD42528.1"/>
    <property type="molecule type" value="Genomic_DNA"/>
</dbReference>
<organism evidence="3 4">
    <name type="scientific">Croceivirga radicis</name>
    <dbReference type="NCBI Taxonomy" id="1929488"/>
    <lineage>
        <taxon>Bacteria</taxon>
        <taxon>Pseudomonadati</taxon>
        <taxon>Bacteroidota</taxon>
        <taxon>Flavobacteriia</taxon>
        <taxon>Flavobacteriales</taxon>
        <taxon>Flavobacteriaceae</taxon>
        <taxon>Croceivirga</taxon>
    </lineage>
</organism>
<keyword evidence="1" id="KW-0732">Signal</keyword>
<evidence type="ECO:0000259" key="2">
    <source>
        <dbReference type="Pfam" id="PF04784"/>
    </source>
</evidence>
<feature type="domain" description="DUF547" evidence="2">
    <location>
        <begin position="75"/>
        <end position="172"/>
    </location>
</feature>
<evidence type="ECO:0000313" key="3">
    <source>
        <dbReference type="EMBL" id="OQD42528.1"/>
    </source>
</evidence>
<comment type="caution">
    <text evidence="3">The sequence shown here is derived from an EMBL/GenBank/DDBJ whole genome shotgun (WGS) entry which is preliminary data.</text>
</comment>
<protein>
    <submittedName>
        <fullName evidence="3">DUF547 domain-containing protein</fullName>
    </submittedName>
</protein>